<keyword evidence="2" id="KW-1185">Reference proteome</keyword>
<gene>
    <name evidence="1" type="ORF">CDAR_221701</name>
</gene>
<dbReference type="EMBL" id="BPLQ01014830">
    <property type="protein sequence ID" value="GIY83530.1"/>
    <property type="molecule type" value="Genomic_DNA"/>
</dbReference>
<name>A0AAV4WKU3_9ARAC</name>
<evidence type="ECO:0000313" key="1">
    <source>
        <dbReference type="EMBL" id="GIY83530.1"/>
    </source>
</evidence>
<organism evidence="1 2">
    <name type="scientific">Caerostris darwini</name>
    <dbReference type="NCBI Taxonomy" id="1538125"/>
    <lineage>
        <taxon>Eukaryota</taxon>
        <taxon>Metazoa</taxon>
        <taxon>Ecdysozoa</taxon>
        <taxon>Arthropoda</taxon>
        <taxon>Chelicerata</taxon>
        <taxon>Arachnida</taxon>
        <taxon>Araneae</taxon>
        <taxon>Araneomorphae</taxon>
        <taxon>Entelegynae</taxon>
        <taxon>Araneoidea</taxon>
        <taxon>Araneidae</taxon>
        <taxon>Caerostris</taxon>
    </lineage>
</organism>
<proteinExistence type="predicted"/>
<comment type="caution">
    <text evidence="1">The sequence shown here is derived from an EMBL/GenBank/DDBJ whole genome shotgun (WGS) entry which is preliminary data.</text>
</comment>
<evidence type="ECO:0000313" key="2">
    <source>
        <dbReference type="Proteomes" id="UP001054837"/>
    </source>
</evidence>
<dbReference type="AlphaFoldDB" id="A0AAV4WKU3"/>
<reference evidence="1 2" key="1">
    <citation type="submission" date="2021-06" db="EMBL/GenBank/DDBJ databases">
        <title>Caerostris darwini draft genome.</title>
        <authorList>
            <person name="Kono N."/>
            <person name="Arakawa K."/>
        </authorList>
    </citation>
    <scope>NUCLEOTIDE SEQUENCE [LARGE SCALE GENOMIC DNA]</scope>
</reference>
<protein>
    <submittedName>
        <fullName evidence="1">Uncharacterized protein</fullName>
    </submittedName>
</protein>
<sequence>MESQTIRLVSLRQMHPDGKHLALPRDTGHHSQSSLRLSANRAICLRWICHQGPGLPGQTLKNGTQAGQVAK</sequence>
<accession>A0AAV4WKU3</accession>
<dbReference type="Proteomes" id="UP001054837">
    <property type="component" value="Unassembled WGS sequence"/>
</dbReference>